<reference evidence="4 5" key="1">
    <citation type="journal article" date="2013" name="Genome Biol.">
        <title>Genomic analysis reveals key aspects of prokaryotic symbiosis in the phototrophic consortium "Chlorochromatium aggregatum".</title>
        <authorList>
            <person name="Liu Z."/>
            <person name="Muller J."/>
            <person name="Li T."/>
            <person name="Alvey R.M."/>
            <person name="Vogl K."/>
            <person name="Frigaard N.U."/>
            <person name="Rockwell N.C."/>
            <person name="Boyd E.S."/>
            <person name="Tomsho L.P."/>
            <person name="Schuster S.C."/>
            <person name="Henke P."/>
            <person name="Rohde M."/>
            <person name="Overmann J."/>
            <person name="Bryant D.A."/>
        </authorList>
    </citation>
    <scope>NUCLEOTIDE SEQUENCE [LARGE SCALE GENOMIC DNA]</scope>
    <source>
        <strain evidence="4">CR</strain>
    </source>
</reference>
<feature type="region of interest" description="Disordered" evidence="1">
    <location>
        <begin position="441"/>
        <end position="496"/>
    </location>
</feature>
<dbReference type="NCBIfam" id="TIGR03505">
    <property type="entry name" value="FimV_core"/>
    <property type="match status" value="1"/>
</dbReference>
<evidence type="ECO:0000259" key="3">
    <source>
        <dbReference type="Pfam" id="PF25800"/>
    </source>
</evidence>
<feature type="compositionally biased region" description="Pro residues" evidence="1">
    <location>
        <begin position="486"/>
        <end position="495"/>
    </location>
</feature>
<dbReference type="Pfam" id="PF25800">
    <property type="entry name" value="FimV_N"/>
    <property type="match status" value="1"/>
</dbReference>
<proteinExistence type="predicted"/>
<evidence type="ECO:0000313" key="5">
    <source>
        <dbReference type="Proteomes" id="UP000017184"/>
    </source>
</evidence>
<feature type="transmembrane region" description="Helical" evidence="2">
    <location>
        <begin position="506"/>
        <end position="526"/>
    </location>
</feature>
<dbReference type="EMBL" id="CP004885">
    <property type="protein sequence ID" value="AGX88517.1"/>
    <property type="molecule type" value="Genomic_DNA"/>
</dbReference>
<feature type="compositionally biased region" description="Polar residues" evidence="1">
    <location>
        <begin position="359"/>
        <end position="376"/>
    </location>
</feature>
<dbReference type="HOGENOM" id="CLU_007099_0_0_4"/>
<feature type="region of interest" description="Disordered" evidence="1">
    <location>
        <begin position="185"/>
        <end position="233"/>
    </location>
</feature>
<dbReference type="KEGG" id="cbx:Cenrod_2463"/>
<keyword evidence="2" id="KW-0472">Membrane</keyword>
<feature type="compositionally biased region" description="Low complexity" evidence="1">
    <location>
        <begin position="377"/>
        <end position="396"/>
    </location>
</feature>
<accession>U5NAT1</accession>
<feature type="region of interest" description="Disordered" evidence="1">
    <location>
        <begin position="545"/>
        <end position="582"/>
    </location>
</feature>
<dbReference type="InterPro" id="IPR020011">
    <property type="entry name" value="FimV_C"/>
</dbReference>
<sequence length="888" mass="92198">MSSQSYRWQVACVTLAGAAAFGWGDAYALSLGRLTVQSALGEPLRAEIEVSNLSADDANSLRAQIANPDAFRSAGLEYSAVLSGTRVSLQRSINGRVFLHFTSTSPVNEPFVDLVLEVDWGAGKIVRDYTMLFDPPVLRPPAAPSPTLAVIPAAAPVAARPLPAPTPVLPTPPVAVASAPIAERASAPEASPAATPAIPPARAQQPATAPRPTVSRPATPTSAVPRPAAPERRVTVRAGDTAGMLASQHLPGGVTLDQMLVAMVRSNPEAFIAGNVHRVKAGAVLGLPSDADAEVVAPAEARRIVTAHSKDFAQYRRNLAANAPVTQTTGPRQQIQGKVQVTVKDDKPAAQSPDRLTLSKGSVQSKRPASQPTQPTAPSAEALARSRAASTAAQRASELQRNIADLHKLAQSVGTAAHPASKAVPASQGVGAKLALAVSAPTSTHGPAPTAAVSSTHPASHATPPVPAASTASAATVSPASQAADPPAPPSPPPSGLLDGLFSPNVLLGAGLAIVLGVIGAVAFFLRRKKQTMLADSSYMESRIPPESFHGVSGGQRIDTSEGSGTSSSLVYSPSQLDSSDDVDPVAEADVYLAYGRDLQAEEILKDALRTQPERVAVYKKLLEVYAKRKDAKSYESIATLAFNIVGGNSPDWTQICATGLILDPDNSLYRPGGQPAGEPDPMSDKTIVMAAFERTAPAAPSLPEAPPPDSDMDLDLDFSLDDMPAAKDAQPGMDATVRMEARSGPDTQPGVDPANNRGRMDALPPLPEPPPAMEEPPDDGSLPFHLEDTLIIPPSSTPEPPPTAAADSGMLEFDLSSLSLDIDEDQTPYSSPTAAPISGDPLETKLALAEEFRAIGDLDGARALIEEVLETATGDMRAKAERALKDI</sequence>
<dbReference type="Proteomes" id="UP000017184">
    <property type="component" value="Chromosome"/>
</dbReference>
<feature type="region of interest" description="Disordered" evidence="1">
    <location>
        <begin position="345"/>
        <end position="396"/>
    </location>
</feature>
<dbReference type="Gene3D" id="1.20.58.2200">
    <property type="match status" value="1"/>
</dbReference>
<dbReference type="InterPro" id="IPR057840">
    <property type="entry name" value="FimV_N"/>
</dbReference>
<dbReference type="RefSeq" id="WP_022776394.1">
    <property type="nucleotide sequence ID" value="NC_022576.1"/>
</dbReference>
<evidence type="ECO:0000256" key="1">
    <source>
        <dbReference type="SAM" id="MobiDB-lite"/>
    </source>
</evidence>
<feature type="compositionally biased region" description="Low complexity" evidence="1">
    <location>
        <begin position="185"/>
        <end position="214"/>
    </location>
</feature>
<gene>
    <name evidence="4" type="ORF">Cenrod_2463</name>
</gene>
<name>U5NAT1_9BURK</name>
<dbReference type="AlphaFoldDB" id="U5NAT1"/>
<evidence type="ECO:0000256" key="2">
    <source>
        <dbReference type="SAM" id="Phobius"/>
    </source>
</evidence>
<dbReference type="InterPro" id="IPR020012">
    <property type="entry name" value="LysM_FimV"/>
</dbReference>
<protein>
    <recommendedName>
        <fullName evidence="3">FimV N-terminal domain-containing protein</fullName>
    </recommendedName>
</protein>
<feature type="domain" description="FimV N-terminal" evidence="3">
    <location>
        <begin position="29"/>
        <end position="136"/>
    </location>
</feature>
<feature type="region of interest" description="Disordered" evidence="1">
    <location>
        <begin position="742"/>
        <end position="780"/>
    </location>
</feature>
<keyword evidence="2" id="KW-0812">Transmembrane</keyword>
<dbReference type="eggNOG" id="COG3170">
    <property type="taxonomic scope" value="Bacteria"/>
</dbReference>
<keyword evidence="2" id="KW-1133">Transmembrane helix</keyword>
<evidence type="ECO:0000313" key="4">
    <source>
        <dbReference type="EMBL" id="AGX88517.1"/>
    </source>
</evidence>
<organism evidence="4 5">
    <name type="scientific">Candidatus Symbiobacter mobilis CR</name>
    <dbReference type="NCBI Taxonomy" id="946483"/>
    <lineage>
        <taxon>Bacteria</taxon>
        <taxon>Pseudomonadati</taxon>
        <taxon>Pseudomonadota</taxon>
        <taxon>Betaproteobacteria</taxon>
        <taxon>Burkholderiales</taxon>
        <taxon>Comamonadaceae</taxon>
    </lineage>
</organism>
<feature type="compositionally biased region" description="Pro residues" evidence="1">
    <location>
        <begin position="765"/>
        <end position="775"/>
    </location>
</feature>
<dbReference type="STRING" id="946483.Cenrod_2463"/>
<dbReference type="OrthoDB" id="5298707at2"/>
<feature type="compositionally biased region" description="Low complexity" evidence="1">
    <location>
        <begin position="456"/>
        <end position="485"/>
    </location>
</feature>
<dbReference type="NCBIfam" id="TIGR03504">
    <property type="entry name" value="FimV_Cterm"/>
    <property type="match status" value="1"/>
</dbReference>
<dbReference type="InterPro" id="IPR038440">
    <property type="entry name" value="FimV_C_sf"/>
</dbReference>
<feature type="compositionally biased region" description="Polar residues" evidence="1">
    <location>
        <begin position="561"/>
        <end position="578"/>
    </location>
</feature>
<keyword evidence="5" id="KW-1185">Reference proteome</keyword>
<dbReference type="PATRIC" id="fig|946483.4.peg.2485"/>